<evidence type="ECO:0000256" key="5">
    <source>
        <dbReference type="ARBA" id="ARBA00023288"/>
    </source>
</evidence>
<comment type="caution">
    <text evidence="8">The sequence shown here is derived from an EMBL/GenBank/DDBJ whole genome shotgun (WGS) entry which is preliminary data.</text>
</comment>
<keyword evidence="2 7" id="KW-0732">Signal</keyword>
<evidence type="ECO:0000313" key="8">
    <source>
        <dbReference type="EMBL" id="NOU72694.1"/>
    </source>
</evidence>
<dbReference type="InterPro" id="IPR050490">
    <property type="entry name" value="Bact_solute-bd_prot1"/>
</dbReference>
<dbReference type="Pfam" id="PF01547">
    <property type="entry name" value="SBP_bac_1"/>
    <property type="match status" value="1"/>
</dbReference>
<name>A0ABX1XYA3_9BACL</name>
<feature type="region of interest" description="Disordered" evidence="6">
    <location>
        <begin position="24"/>
        <end position="60"/>
    </location>
</feature>
<evidence type="ECO:0000256" key="2">
    <source>
        <dbReference type="ARBA" id="ARBA00022729"/>
    </source>
</evidence>
<evidence type="ECO:0000256" key="6">
    <source>
        <dbReference type="SAM" id="MobiDB-lite"/>
    </source>
</evidence>
<sequence length="475" mass="52563">MKKWFFILMSLVIMFSLTACNESTTVNNSKPESSGNGSTGSSENTNSPTTSPAGKTITIEDENKDTNKTIVLSILSATDFYKQAKQRYEAAHPNTKIEFKEFIKAGSGSGVMSASEVEKYIKQTTTEILSGKGADLFALRESFDLPIDKYVSKNAFVNIDEFIKHDKSFDQSQYYMNILDNSKKNGGLYVVPTKFYLQALFGDQVAIEKAGVTIDDKKWTWSQFADVSKSLAAKGVHTNSLSGLDPENMLNSLVSDNYDRLVVGAKGKANFDSSDFTDLLKRVKSLYDDKIISAKPLSPEESNFYLSEIFSPKDFIARNSLYYTNGTVYQKPHAANQQSGVAFGGMQTIAMNANSTIKATAWDFMKFLLSEEMQSIPQQDGFPMKKSVNVKLIEETVNNVKKGTANSDKTGNAQVSEKDIQVLKTLISEASLPVTLRNKVQTIIAEESKAFFTGQKTAEAVAKLIQNRVKTYINE</sequence>
<dbReference type="Proteomes" id="UP000616779">
    <property type="component" value="Unassembled WGS sequence"/>
</dbReference>
<keyword evidence="9" id="KW-1185">Reference proteome</keyword>
<dbReference type="PROSITE" id="PS51257">
    <property type="entry name" value="PROKAR_LIPOPROTEIN"/>
    <property type="match status" value="1"/>
</dbReference>
<feature type="chain" id="PRO_5045775388" evidence="7">
    <location>
        <begin position="20"/>
        <end position="475"/>
    </location>
</feature>
<evidence type="ECO:0000256" key="1">
    <source>
        <dbReference type="ARBA" id="ARBA00022475"/>
    </source>
</evidence>
<evidence type="ECO:0000256" key="7">
    <source>
        <dbReference type="SAM" id="SignalP"/>
    </source>
</evidence>
<evidence type="ECO:0000313" key="9">
    <source>
        <dbReference type="Proteomes" id="UP000616779"/>
    </source>
</evidence>
<evidence type="ECO:0000256" key="4">
    <source>
        <dbReference type="ARBA" id="ARBA00023139"/>
    </source>
</evidence>
<dbReference type="Gene3D" id="3.40.190.10">
    <property type="entry name" value="Periplasmic binding protein-like II"/>
    <property type="match status" value="1"/>
</dbReference>
<dbReference type="SUPFAM" id="SSF53850">
    <property type="entry name" value="Periplasmic binding protein-like II"/>
    <property type="match status" value="1"/>
</dbReference>
<evidence type="ECO:0000256" key="3">
    <source>
        <dbReference type="ARBA" id="ARBA00023136"/>
    </source>
</evidence>
<dbReference type="PANTHER" id="PTHR43649">
    <property type="entry name" value="ARABINOSE-BINDING PROTEIN-RELATED"/>
    <property type="match status" value="1"/>
</dbReference>
<dbReference type="RefSeq" id="WP_171643985.1">
    <property type="nucleotide sequence ID" value="NZ_WHOA01000099.1"/>
</dbReference>
<keyword evidence="5" id="KW-0449">Lipoprotein</keyword>
<protein>
    <submittedName>
        <fullName evidence="8">Extracellular solute-binding protein</fullName>
    </submittedName>
</protein>
<proteinExistence type="predicted"/>
<organism evidence="8 9">
    <name type="scientific">Paenibacillus phytorum</name>
    <dbReference type="NCBI Taxonomy" id="2654977"/>
    <lineage>
        <taxon>Bacteria</taxon>
        <taxon>Bacillati</taxon>
        <taxon>Bacillota</taxon>
        <taxon>Bacilli</taxon>
        <taxon>Bacillales</taxon>
        <taxon>Paenibacillaceae</taxon>
        <taxon>Paenibacillus</taxon>
    </lineage>
</organism>
<dbReference type="EMBL" id="WHOA01000099">
    <property type="protein sequence ID" value="NOU72694.1"/>
    <property type="molecule type" value="Genomic_DNA"/>
</dbReference>
<reference evidence="8 9" key="1">
    <citation type="submission" date="2019-10" db="EMBL/GenBank/DDBJ databases">
        <title>Description of Paenibacillus terrestris sp. nov.</title>
        <authorList>
            <person name="Carlier A."/>
            <person name="Qi S."/>
        </authorList>
    </citation>
    <scope>NUCLEOTIDE SEQUENCE [LARGE SCALE GENOMIC DNA]</scope>
    <source>
        <strain evidence="8 9">LMG 31458</strain>
    </source>
</reference>
<dbReference type="InterPro" id="IPR006059">
    <property type="entry name" value="SBP"/>
</dbReference>
<keyword evidence="3" id="KW-0472">Membrane</keyword>
<keyword evidence="1" id="KW-1003">Cell membrane</keyword>
<feature type="signal peptide" evidence="7">
    <location>
        <begin position="1"/>
        <end position="19"/>
    </location>
</feature>
<accession>A0ABX1XYA3</accession>
<feature type="compositionally biased region" description="Low complexity" evidence="6">
    <location>
        <begin position="31"/>
        <end position="52"/>
    </location>
</feature>
<keyword evidence="4" id="KW-0564">Palmitate</keyword>
<dbReference type="PANTHER" id="PTHR43649:SF33">
    <property type="entry name" value="POLYGALACTURONAN_RHAMNOGALACTURONAN-BINDING PROTEIN YTCQ"/>
    <property type="match status" value="1"/>
</dbReference>
<gene>
    <name evidence="8" type="ORF">GC098_14910</name>
</gene>